<dbReference type="GO" id="GO:0000981">
    <property type="term" value="F:DNA-binding transcription factor activity, RNA polymerase II-specific"/>
    <property type="evidence" value="ECO:0007669"/>
    <property type="project" value="TreeGrafter"/>
</dbReference>
<dbReference type="PANTHER" id="PTHR46123:SF4">
    <property type="entry name" value="MIX-TYPE HOMEOBOX GENE 1-RELATED"/>
    <property type="match status" value="1"/>
</dbReference>
<accession>A0A075AZJ9</accession>
<evidence type="ECO:0000256" key="1">
    <source>
        <dbReference type="ARBA" id="ARBA00004123"/>
    </source>
</evidence>
<gene>
    <name evidence="8" type="ORF">O9G_003621</name>
</gene>
<feature type="DNA-binding region" description="Homeobox" evidence="5">
    <location>
        <begin position="25"/>
        <end position="84"/>
    </location>
</feature>
<keyword evidence="2 5" id="KW-0238">DNA-binding</keyword>
<dbReference type="InterPro" id="IPR001356">
    <property type="entry name" value="HD"/>
</dbReference>
<dbReference type="HOGENOM" id="CLU_963639_0_0_1"/>
<dbReference type="AlphaFoldDB" id="A0A075AZJ9"/>
<dbReference type="Gene3D" id="1.10.10.60">
    <property type="entry name" value="Homeodomain-like"/>
    <property type="match status" value="1"/>
</dbReference>
<dbReference type="SUPFAM" id="SSF46689">
    <property type="entry name" value="Homeodomain-like"/>
    <property type="match status" value="1"/>
</dbReference>
<dbReference type="Proteomes" id="UP000030755">
    <property type="component" value="Unassembled WGS sequence"/>
</dbReference>
<keyword evidence="3 5" id="KW-0371">Homeobox</keyword>
<evidence type="ECO:0000256" key="4">
    <source>
        <dbReference type="ARBA" id="ARBA00023242"/>
    </source>
</evidence>
<dbReference type="SMART" id="SM00389">
    <property type="entry name" value="HOX"/>
    <property type="match status" value="1"/>
</dbReference>
<organism evidence="8 9">
    <name type="scientific">Rozella allomycis (strain CSF55)</name>
    <dbReference type="NCBI Taxonomy" id="988480"/>
    <lineage>
        <taxon>Eukaryota</taxon>
        <taxon>Fungi</taxon>
        <taxon>Fungi incertae sedis</taxon>
        <taxon>Cryptomycota</taxon>
        <taxon>Cryptomycota incertae sedis</taxon>
        <taxon>Rozella</taxon>
    </lineage>
</organism>
<reference evidence="8 9" key="1">
    <citation type="journal article" date="2013" name="Curr. Biol.">
        <title>Shared signatures of parasitism and phylogenomics unite Cryptomycota and microsporidia.</title>
        <authorList>
            <person name="James T.Y."/>
            <person name="Pelin A."/>
            <person name="Bonen L."/>
            <person name="Ahrendt S."/>
            <person name="Sain D."/>
            <person name="Corradi N."/>
            <person name="Stajich J.E."/>
        </authorList>
    </citation>
    <scope>NUCLEOTIDE SEQUENCE [LARGE SCALE GENOMIC DNA]</scope>
    <source>
        <strain evidence="8 9">CSF55</strain>
    </source>
</reference>
<comment type="subcellular location">
    <subcellularLocation>
        <location evidence="1 5 6">Nucleus</location>
    </subcellularLocation>
</comment>
<dbReference type="GO" id="GO:0000977">
    <property type="term" value="F:RNA polymerase II transcription regulatory region sequence-specific DNA binding"/>
    <property type="evidence" value="ECO:0007669"/>
    <property type="project" value="TreeGrafter"/>
</dbReference>
<dbReference type="InterPro" id="IPR051306">
    <property type="entry name" value="Homeobox_regulator"/>
</dbReference>
<dbReference type="GO" id="GO:0005634">
    <property type="term" value="C:nucleus"/>
    <property type="evidence" value="ECO:0007669"/>
    <property type="project" value="UniProtKB-SubCell"/>
</dbReference>
<dbReference type="OrthoDB" id="6159439at2759"/>
<dbReference type="CDD" id="cd00086">
    <property type="entry name" value="homeodomain"/>
    <property type="match status" value="1"/>
</dbReference>
<evidence type="ECO:0000256" key="3">
    <source>
        <dbReference type="ARBA" id="ARBA00023155"/>
    </source>
</evidence>
<feature type="domain" description="Homeobox" evidence="7">
    <location>
        <begin position="23"/>
        <end position="83"/>
    </location>
</feature>
<keyword evidence="4 5" id="KW-0539">Nucleus</keyword>
<protein>
    <recommendedName>
        <fullName evidence="7">Homeobox domain-containing protein</fullName>
    </recommendedName>
</protein>
<evidence type="ECO:0000313" key="8">
    <source>
        <dbReference type="EMBL" id="EPZ35677.1"/>
    </source>
</evidence>
<proteinExistence type="predicted"/>
<dbReference type="PROSITE" id="PS50071">
    <property type="entry name" value="HOMEOBOX_2"/>
    <property type="match status" value="1"/>
</dbReference>
<evidence type="ECO:0000256" key="6">
    <source>
        <dbReference type="RuleBase" id="RU000682"/>
    </source>
</evidence>
<dbReference type="EMBL" id="KE560785">
    <property type="protein sequence ID" value="EPZ35677.1"/>
    <property type="molecule type" value="Genomic_DNA"/>
</dbReference>
<evidence type="ECO:0000256" key="2">
    <source>
        <dbReference type="ARBA" id="ARBA00023125"/>
    </source>
</evidence>
<sequence length="289" mass="33442">MNVHPMGDLQYYANMPTSPKIEKKPRRPRTKFTKRQIEVLERVYEKITLPKLHLRNQLAARLGLEEPAIKVWFQNRRSRRASTVATSPTSLQICCMKIMLNGLYESDKHVKLFLNPSGNELIIEVYVSNLGLVKIQTALTQLLAFIWDISAAESAYRCLDLTLRDKPSFYKRITTGWERCDDPFNVLQLSSEFRIKLFSEIAEFEVFWSTLDVVCPALKEKNGNMCALSPLPEGAPNEETLDWLDGILSEETFKSSPESSPIQHHHSHRPHFYEHNGNDWSQFLNFDKE</sequence>
<dbReference type="Pfam" id="PF00046">
    <property type="entry name" value="Homeodomain"/>
    <property type="match status" value="1"/>
</dbReference>
<dbReference type="PANTHER" id="PTHR46123">
    <property type="entry name" value="MIX-TYPE HOMEOBOX GENE 1-RELATED"/>
    <property type="match status" value="1"/>
</dbReference>
<keyword evidence="9" id="KW-1185">Reference proteome</keyword>
<evidence type="ECO:0000256" key="5">
    <source>
        <dbReference type="PROSITE-ProRule" id="PRU00108"/>
    </source>
</evidence>
<evidence type="ECO:0000313" key="9">
    <source>
        <dbReference type="Proteomes" id="UP000030755"/>
    </source>
</evidence>
<dbReference type="InterPro" id="IPR009057">
    <property type="entry name" value="Homeodomain-like_sf"/>
</dbReference>
<name>A0A075AZJ9_ROZAC</name>
<evidence type="ECO:0000259" key="7">
    <source>
        <dbReference type="PROSITE" id="PS50071"/>
    </source>
</evidence>